<evidence type="ECO:0000313" key="3">
    <source>
        <dbReference type="Proteomes" id="UP000757103"/>
    </source>
</evidence>
<reference evidence="2" key="1">
    <citation type="journal article" date="2021" name="PeerJ">
        <title>Extensive microbial diversity within the chicken gut microbiome revealed by metagenomics and culture.</title>
        <authorList>
            <person name="Gilroy R."/>
            <person name="Ravi A."/>
            <person name="Getino M."/>
            <person name="Pursley I."/>
            <person name="Horton D.L."/>
            <person name="Alikhan N.F."/>
            <person name="Baker D."/>
            <person name="Gharbi K."/>
            <person name="Hall N."/>
            <person name="Watson M."/>
            <person name="Adriaenssens E.M."/>
            <person name="Foster-Nyarko E."/>
            <person name="Jarju S."/>
            <person name="Secka A."/>
            <person name="Antonio M."/>
            <person name="Oren A."/>
            <person name="Chaudhuri R.R."/>
            <person name="La Ragione R."/>
            <person name="Hildebrand F."/>
            <person name="Pallen M.J."/>
        </authorList>
    </citation>
    <scope>NUCLEOTIDE SEQUENCE</scope>
    <source>
        <strain evidence="2">CHK121-7720</strain>
    </source>
</reference>
<evidence type="ECO:0000259" key="1">
    <source>
        <dbReference type="Pfam" id="PF13480"/>
    </source>
</evidence>
<dbReference type="RefSeq" id="WP_272961025.1">
    <property type="nucleotide sequence ID" value="NZ_CAKMIC010000017.1"/>
</dbReference>
<dbReference type="InterPro" id="IPR038740">
    <property type="entry name" value="BioF2-like_GNAT_dom"/>
</dbReference>
<accession>A0A921MPE5</accession>
<name>A0A921MPE5_9BACT</name>
<protein>
    <submittedName>
        <fullName evidence="2">GNAT family N-acetyltransferase</fullName>
    </submittedName>
</protein>
<dbReference type="SUPFAM" id="SSF55729">
    <property type="entry name" value="Acyl-CoA N-acyltransferases (Nat)"/>
    <property type="match status" value="1"/>
</dbReference>
<reference evidence="2" key="2">
    <citation type="submission" date="2021-09" db="EMBL/GenBank/DDBJ databases">
        <authorList>
            <person name="Gilroy R."/>
        </authorList>
    </citation>
    <scope>NUCLEOTIDE SEQUENCE</scope>
    <source>
        <strain evidence="2">CHK121-7720</strain>
    </source>
</reference>
<sequence>MMEIHRYTAAYHRDWNDFVNESSNGTFLFLREYMEYHADRFTDYSLLVYDDNKLLALLPANRQGDVLYSHAGLTYGGLIMTTRNTTVQVLAIMQLIADFLRKERFVKWVYKCVPHIYHRYPSEADLYALFRLGARWVGCNISSAVQQENPLRFRADRRSRMKKAVQAGLQVVETTDFAPFWQVLESNLQERYRVKPVHSLAEIELLHSRFPDRIRHFVTLRGDEVLAGSVIYDTGIVAHAQYTSASHEGKHSGALDLLYGKIIGEVFASRKWFDFGQSTEEMGHYLNEGLITQKEGFGCRGVAYNIYEIDL</sequence>
<comment type="caution">
    <text evidence="2">The sequence shown here is derived from an EMBL/GenBank/DDBJ whole genome shotgun (WGS) entry which is preliminary data.</text>
</comment>
<dbReference type="EMBL" id="DYUD01000009">
    <property type="protein sequence ID" value="HJG88137.1"/>
    <property type="molecule type" value="Genomic_DNA"/>
</dbReference>
<dbReference type="Pfam" id="PF13480">
    <property type="entry name" value="Acetyltransf_6"/>
    <property type="match status" value="1"/>
</dbReference>
<dbReference type="AlphaFoldDB" id="A0A921MPE5"/>
<organism evidence="2 3">
    <name type="scientific">Barnesiella viscericola</name>
    <dbReference type="NCBI Taxonomy" id="397865"/>
    <lineage>
        <taxon>Bacteria</taxon>
        <taxon>Pseudomonadati</taxon>
        <taxon>Bacteroidota</taxon>
        <taxon>Bacteroidia</taxon>
        <taxon>Bacteroidales</taxon>
        <taxon>Barnesiellaceae</taxon>
        <taxon>Barnesiella</taxon>
    </lineage>
</organism>
<feature type="domain" description="BioF2-like acetyltransferase" evidence="1">
    <location>
        <begin position="153"/>
        <end position="280"/>
    </location>
</feature>
<gene>
    <name evidence="2" type="ORF">K8U91_01480</name>
</gene>
<evidence type="ECO:0000313" key="2">
    <source>
        <dbReference type="EMBL" id="HJG88137.1"/>
    </source>
</evidence>
<dbReference type="Proteomes" id="UP000757103">
    <property type="component" value="Unassembled WGS sequence"/>
</dbReference>
<proteinExistence type="predicted"/>
<dbReference type="InterPro" id="IPR016181">
    <property type="entry name" value="Acyl_CoA_acyltransferase"/>
</dbReference>
<dbReference type="Gene3D" id="3.40.630.30">
    <property type="match status" value="1"/>
</dbReference>